<feature type="compositionally biased region" description="Basic residues" evidence="1">
    <location>
        <begin position="144"/>
        <end position="180"/>
    </location>
</feature>
<gene>
    <name evidence="2" type="ORF">MNBD_GAMMA12-1048</name>
</gene>
<evidence type="ECO:0000256" key="1">
    <source>
        <dbReference type="SAM" id="MobiDB-lite"/>
    </source>
</evidence>
<dbReference type="AlphaFoldDB" id="A0A3B0YMU1"/>
<organism evidence="2">
    <name type="scientific">hydrothermal vent metagenome</name>
    <dbReference type="NCBI Taxonomy" id="652676"/>
    <lineage>
        <taxon>unclassified sequences</taxon>
        <taxon>metagenomes</taxon>
        <taxon>ecological metagenomes</taxon>
    </lineage>
</organism>
<protein>
    <recommendedName>
        <fullName evidence="3">Zinc resistance-associated protein</fullName>
    </recommendedName>
</protein>
<feature type="region of interest" description="Disordered" evidence="1">
    <location>
        <begin position="143"/>
        <end position="180"/>
    </location>
</feature>
<dbReference type="EMBL" id="UOFL01000238">
    <property type="protein sequence ID" value="VAW82228.1"/>
    <property type="molecule type" value="Genomic_DNA"/>
</dbReference>
<sequence>MNINMGLKVFISLTLLTGMSSAVMAEKKSGGYHGHKGHHGHKGYHKTLSKEQKEKLAKLGIAHGKFMTLHKAKKQRLKLELALLITSDKPNAAAIAKKIGQLATVVKTVISSAVKHKIAVRTILTVDQRTRFDMRIFKMASSHHGGHHKKHHGCHKKHHGHHKKHHSGYHAKRHGSYHSK</sequence>
<evidence type="ECO:0008006" key="3">
    <source>
        <dbReference type="Google" id="ProtNLM"/>
    </source>
</evidence>
<evidence type="ECO:0000313" key="2">
    <source>
        <dbReference type="EMBL" id="VAW82228.1"/>
    </source>
</evidence>
<reference evidence="2" key="1">
    <citation type="submission" date="2018-06" db="EMBL/GenBank/DDBJ databases">
        <authorList>
            <person name="Zhirakovskaya E."/>
        </authorList>
    </citation>
    <scope>NUCLEOTIDE SEQUENCE</scope>
</reference>
<accession>A0A3B0YMU1</accession>
<name>A0A3B0YMU1_9ZZZZ</name>
<dbReference type="Gene3D" id="1.20.120.1490">
    <property type="match status" value="1"/>
</dbReference>
<proteinExistence type="predicted"/>